<dbReference type="InterPro" id="IPR001254">
    <property type="entry name" value="Trypsin_dom"/>
</dbReference>
<evidence type="ECO:0000256" key="1">
    <source>
        <dbReference type="ARBA" id="ARBA00022670"/>
    </source>
</evidence>
<keyword evidence="11" id="KW-1185">Reference proteome</keyword>
<dbReference type="EnsemblMetazoa" id="AALFPA23_005377.R6864">
    <property type="protein sequence ID" value="AALFPA23_005377.P6864"/>
    <property type="gene ID" value="AALFPA23_005377"/>
</dbReference>
<evidence type="ECO:0000256" key="6">
    <source>
        <dbReference type="ARBA" id="ARBA00024195"/>
    </source>
</evidence>
<dbReference type="InterPro" id="IPR050430">
    <property type="entry name" value="Peptidase_S1"/>
</dbReference>
<dbReference type="SMART" id="SM00020">
    <property type="entry name" value="Tryp_SPc"/>
    <property type="match status" value="1"/>
</dbReference>
<reference evidence="11" key="1">
    <citation type="journal article" date="2015" name="Proc. Natl. Acad. Sci. U.S.A.">
        <title>Genome sequence of the Asian Tiger mosquito, Aedes albopictus, reveals insights into its biology, genetics, and evolution.</title>
        <authorList>
            <person name="Chen X.G."/>
            <person name="Jiang X."/>
            <person name="Gu J."/>
            <person name="Xu M."/>
            <person name="Wu Y."/>
            <person name="Deng Y."/>
            <person name="Zhang C."/>
            <person name="Bonizzoni M."/>
            <person name="Dermauw W."/>
            <person name="Vontas J."/>
            <person name="Armbruster P."/>
            <person name="Huang X."/>
            <person name="Yang Y."/>
            <person name="Zhang H."/>
            <person name="He W."/>
            <person name="Peng H."/>
            <person name="Liu Y."/>
            <person name="Wu K."/>
            <person name="Chen J."/>
            <person name="Lirakis M."/>
            <person name="Topalis P."/>
            <person name="Van Leeuwen T."/>
            <person name="Hall A.B."/>
            <person name="Jiang X."/>
            <person name="Thorpe C."/>
            <person name="Mueller R.L."/>
            <person name="Sun C."/>
            <person name="Waterhouse R.M."/>
            <person name="Yan G."/>
            <person name="Tu Z.J."/>
            <person name="Fang X."/>
            <person name="James A.A."/>
        </authorList>
    </citation>
    <scope>NUCLEOTIDE SEQUENCE [LARGE SCALE GENOMIC DNA]</scope>
    <source>
        <strain evidence="11">Foshan</strain>
    </source>
</reference>
<keyword evidence="3 7" id="KW-0378">Hydrolase</keyword>
<dbReference type="Pfam" id="PF00089">
    <property type="entry name" value="Trypsin"/>
    <property type="match status" value="1"/>
</dbReference>
<evidence type="ECO:0000256" key="2">
    <source>
        <dbReference type="ARBA" id="ARBA00022757"/>
    </source>
</evidence>
<dbReference type="InterPro" id="IPR043504">
    <property type="entry name" value="Peptidase_S1_PA_chymotrypsin"/>
</dbReference>
<keyword evidence="4 7" id="KW-0720">Serine protease</keyword>
<dbReference type="SUPFAM" id="SSF50494">
    <property type="entry name" value="Trypsin-like serine proteases"/>
    <property type="match status" value="1"/>
</dbReference>
<accession>A0ABM1Y3M8</accession>
<reference evidence="10" key="2">
    <citation type="submission" date="2025-05" db="UniProtKB">
        <authorList>
            <consortium name="EnsemblMetazoa"/>
        </authorList>
    </citation>
    <scope>IDENTIFICATION</scope>
    <source>
        <strain evidence="10">Foshan</strain>
    </source>
</reference>
<dbReference type="Gene3D" id="2.40.10.10">
    <property type="entry name" value="Trypsin-like serine proteases"/>
    <property type="match status" value="1"/>
</dbReference>
<dbReference type="PROSITE" id="PS00135">
    <property type="entry name" value="TRYPSIN_SER"/>
    <property type="match status" value="1"/>
</dbReference>
<evidence type="ECO:0000256" key="3">
    <source>
        <dbReference type="ARBA" id="ARBA00022801"/>
    </source>
</evidence>
<keyword evidence="5" id="KW-1015">Disulfide bond</keyword>
<dbReference type="InterPro" id="IPR009003">
    <property type="entry name" value="Peptidase_S1_PA"/>
</dbReference>
<dbReference type="Proteomes" id="UP000069940">
    <property type="component" value="Unassembled WGS sequence"/>
</dbReference>
<dbReference type="PRINTS" id="PR00722">
    <property type="entry name" value="CHYMOTRYPSIN"/>
</dbReference>
<dbReference type="InterPro" id="IPR018114">
    <property type="entry name" value="TRYPSIN_HIS"/>
</dbReference>
<dbReference type="CDD" id="cd00190">
    <property type="entry name" value="Tryp_SPc"/>
    <property type="match status" value="1"/>
</dbReference>
<dbReference type="GeneID" id="109406121"/>
<dbReference type="PROSITE" id="PS50240">
    <property type="entry name" value="TRYPSIN_DOM"/>
    <property type="match status" value="1"/>
</dbReference>
<name>A0ABM1Y3M8_AEDAL</name>
<evidence type="ECO:0000259" key="9">
    <source>
        <dbReference type="PROSITE" id="PS50240"/>
    </source>
</evidence>
<dbReference type="RefSeq" id="XP_062715092.1">
    <property type="nucleotide sequence ID" value="XM_062859108.1"/>
</dbReference>
<protein>
    <recommendedName>
        <fullName evidence="9">Peptidase S1 domain-containing protein</fullName>
    </recommendedName>
</protein>
<evidence type="ECO:0000256" key="8">
    <source>
        <dbReference type="SAM" id="SignalP"/>
    </source>
</evidence>
<sequence length="280" mass="30363">MRVSTFVILVSAAVTVFADTNNDAWQAKQIIPSAAKLVDINYAKRHTGLEKIIGGEKVDVSKFPYQLSLRSYDNHICGASIISTYWALTAAHCVFPQRDLRTISLLAGASDRLHGGRLQNVSRIVIHPEYNPATFDNDVAVLRVKIPLIGLNIRSILIVPEGYEPYHGVRSLVTGWGRTVIKLTDNGLPTTLHAVDIPIVSRSTCATYWGTDLITERMICAGQEGRDSCNGDSGGPLVSNGQQIGIVSWGSTECGGPLPAVYTHIGHPSVRRFIKSTTGV</sequence>
<dbReference type="PANTHER" id="PTHR24276:SF91">
    <property type="entry name" value="AT26814P-RELATED"/>
    <property type="match status" value="1"/>
</dbReference>
<dbReference type="PROSITE" id="PS00134">
    <property type="entry name" value="TRYPSIN_HIS"/>
    <property type="match status" value="1"/>
</dbReference>
<organism evidence="10 11">
    <name type="scientific">Aedes albopictus</name>
    <name type="common">Asian tiger mosquito</name>
    <name type="synonym">Stegomyia albopicta</name>
    <dbReference type="NCBI Taxonomy" id="7160"/>
    <lineage>
        <taxon>Eukaryota</taxon>
        <taxon>Metazoa</taxon>
        <taxon>Ecdysozoa</taxon>
        <taxon>Arthropoda</taxon>
        <taxon>Hexapoda</taxon>
        <taxon>Insecta</taxon>
        <taxon>Pterygota</taxon>
        <taxon>Neoptera</taxon>
        <taxon>Endopterygota</taxon>
        <taxon>Diptera</taxon>
        <taxon>Nematocera</taxon>
        <taxon>Culicoidea</taxon>
        <taxon>Culicidae</taxon>
        <taxon>Culicinae</taxon>
        <taxon>Aedini</taxon>
        <taxon>Aedes</taxon>
        <taxon>Stegomyia</taxon>
    </lineage>
</organism>
<dbReference type="PANTHER" id="PTHR24276">
    <property type="entry name" value="POLYSERASE-RELATED"/>
    <property type="match status" value="1"/>
</dbReference>
<evidence type="ECO:0000256" key="7">
    <source>
        <dbReference type="RuleBase" id="RU363034"/>
    </source>
</evidence>
<evidence type="ECO:0000256" key="5">
    <source>
        <dbReference type="ARBA" id="ARBA00023157"/>
    </source>
</evidence>
<dbReference type="InterPro" id="IPR001314">
    <property type="entry name" value="Peptidase_S1A"/>
</dbReference>
<keyword evidence="2" id="KW-0222">Digestion</keyword>
<feature type="signal peptide" evidence="8">
    <location>
        <begin position="1"/>
        <end position="18"/>
    </location>
</feature>
<feature type="chain" id="PRO_5046806144" description="Peptidase S1 domain-containing protein" evidence="8">
    <location>
        <begin position="19"/>
        <end position="280"/>
    </location>
</feature>
<evidence type="ECO:0000256" key="4">
    <source>
        <dbReference type="ARBA" id="ARBA00022825"/>
    </source>
</evidence>
<feature type="domain" description="Peptidase S1" evidence="9">
    <location>
        <begin position="52"/>
        <end position="279"/>
    </location>
</feature>
<keyword evidence="1 7" id="KW-0645">Protease</keyword>
<proteinExistence type="inferred from homology"/>
<dbReference type="InterPro" id="IPR033116">
    <property type="entry name" value="TRYPSIN_SER"/>
</dbReference>
<comment type="similarity">
    <text evidence="6">Belongs to the peptidase S1 family. CLIP subfamily.</text>
</comment>
<evidence type="ECO:0000313" key="11">
    <source>
        <dbReference type="Proteomes" id="UP000069940"/>
    </source>
</evidence>
<evidence type="ECO:0000313" key="10">
    <source>
        <dbReference type="EnsemblMetazoa" id="AALFPA23_005377.P6864"/>
    </source>
</evidence>
<keyword evidence="8" id="KW-0732">Signal</keyword>